<dbReference type="PIRSF" id="PIRSF006324">
    <property type="entry name" value="LeuE"/>
    <property type="match status" value="1"/>
</dbReference>
<dbReference type="PANTHER" id="PTHR30086:SF20">
    <property type="entry name" value="ARGININE EXPORTER PROTEIN ARGO-RELATED"/>
    <property type="match status" value="1"/>
</dbReference>
<keyword evidence="2" id="KW-1003">Cell membrane</keyword>
<dbReference type="InterPro" id="IPR001123">
    <property type="entry name" value="LeuE-type"/>
</dbReference>
<reference evidence="8" key="1">
    <citation type="submission" date="2016-09" db="EMBL/GenBank/DDBJ databases">
        <title>Acidihalobacter prosperus F5.</title>
        <authorList>
            <person name="Khaleque H.N."/>
            <person name="Ramsay J.P."/>
            <person name="Kaksonen A.H."/>
            <person name="Boxall N.J."/>
            <person name="Watkin E.L.J."/>
        </authorList>
    </citation>
    <scope>NUCLEOTIDE SEQUENCE [LARGE SCALE GENOMIC DNA]</scope>
    <source>
        <strain evidence="8">F5</strain>
    </source>
</reference>
<keyword evidence="3 6" id="KW-0812">Transmembrane</keyword>
<dbReference type="RefSeq" id="WP_070078441.1">
    <property type="nucleotide sequence ID" value="NZ_CP017415.1"/>
</dbReference>
<comment type="subcellular location">
    <subcellularLocation>
        <location evidence="1">Cell membrane</location>
        <topology evidence="1">Multi-pass membrane protein</topology>
    </subcellularLocation>
</comment>
<feature type="transmembrane region" description="Helical" evidence="6">
    <location>
        <begin position="74"/>
        <end position="94"/>
    </location>
</feature>
<dbReference type="AlphaFoldDB" id="A0A1D8INQ4"/>
<dbReference type="KEGG" id="aprs:BI364_08905"/>
<dbReference type="PANTHER" id="PTHR30086">
    <property type="entry name" value="ARGININE EXPORTER PROTEIN ARGO"/>
    <property type="match status" value="1"/>
</dbReference>
<evidence type="ECO:0000256" key="4">
    <source>
        <dbReference type="ARBA" id="ARBA00022989"/>
    </source>
</evidence>
<dbReference type="GO" id="GO:0015171">
    <property type="term" value="F:amino acid transmembrane transporter activity"/>
    <property type="evidence" value="ECO:0007669"/>
    <property type="project" value="TreeGrafter"/>
</dbReference>
<name>A0A1D8INQ4_9GAMM</name>
<evidence type="ECO:0000313" key="8">
    <source>
        <dbReference type="Proteomes" id="UP000095401"/>
    </source>
</evidence>
<feature type="transmembrane region" description="Helical" evidence="6">
    <location>
        <begin position="114"/>
        <end position="136"/>
    </location>
</feature>
<evidence type="ECO:0000256" key="5">
    <source>
        <dbReference type="ARBA" id="ARBA00023136"/>
    </source>
</evidence>
<dbReference type="EMBL" id="CP017415">
    <property type="protein sequence ID" value="AOU98065.1"/>
    <property type="molecule type" value="Genomic_DNA"/>
</dbReference>
<dbReference type="GO" id="GO:0005886">
    <property type="term" value="C:plasma membrane"/>
    <property type="evidence" value="ECO:0007669"/>
    <property type="project" value="UniProtKB-SubCell"/>
</dbReference>
<feature type="transmembrane region" description="Helical" evidence="6">
    <location>
        <begin position="148"/>
        <end position="167"/>
    </location>
</feature>
<keyword evidence="4 6" id="KW-1133">Transmembrane helix</keyword>
<evidence type="ECO:0000256" key="2">
    <source>
        <dbReference type="ARBA" id="ARBA00022475"/>
    </source>
</evidence>
<dbReference type="Pfam" id="PF01810">
    <property type="entry name" value="LysE"/>
    <property type="match status" value="1"/>
</dbReference>
<evidence type="ECO:0000256" key="3">
    <source>
        <dbReference type="ARBA" id="ARBA00022692"/>
    </source>
</evidence>
<keyword evidence="5 6" id="KW-0472">Membrane</keyword>
<gene>
    <name evidence="7" type="ORF">BI364_08905</name>
</gene>
<keyword evidence="8" id="KW-1185">Reference proteome</keyword>
<feature type="transmembrane region" description="Helical" evidence="6">
    <location>
        <begin position="187"/>
        <end position="206"/>
    </location>
</feature>
<sequence>MFGIHDLGLFMLSGLLLNITPGPDTLYITSRSLQQGWRAGAMASIGVSAGCLIHTTAAAIGLSALVAASATAFAVVKILGACYLIYMGIGLMRGPVLADADQSRRLAPASLWRVFVQGCLTNALNPKVALFFLAFLPQFVAANAPHKALAFLFLGLLFNLTGTLWNLGVAVTVARLGAGLHRHRVRIWFSRILGGLLVLVGVRLIFVEPH</sequence>
<organism evidence="7 8">
    <name type="scientific">Acidihalobacter yilgarnensis</name>
    <dbReference type="NCBI Taxonomy" id="2819280"/>
    <lineage>
        <taxon>Bacteria</taxon>
        <taxon>Pseudomonadati</taxon>
        <taxon>Pseudomonadota</taxon>
        <taxon>Gammaproteobacteria</taxon>
        <taxon>Chromatiales</taxon>
        <taxon>Ectothiorhodospiraceae</taxon>
        <taxon>Acidihalobacter</taxon>
    </lineage>
</organism>
<protein>
    <submittedName>
        <fullName evidence="7">Lysine transporter LysE</fullName>
    </submittedName>
</protein>
<feature type="transmembrane region" description="Helical" evidence="6">
    <location>
        <begin position="45"/>
        <end position="67"/>
    </location>
</feature>
<evidence type="ECO:0000256" key="1">
    <source>
        <dbReference type="ARBA" id="ARBA00004651"/>
    </source>
</evidence>
<proteinExistence type="predicted"/>
<evidence type="ECO:0000313" key="7">
    <source>
        <dbReference type="EMBL" id="AOU98065.1"/>
    </source>
</evidence>
<evidence type="ECO:0000256" key="6">
    <source>
        <dbReference type="SAM" id="Phobius"/>
    </source>
</evidence>
<accession>A0A1D8INQ4</accession>
<dbReference type="Proteomes" id="UP000095401">
    <property type="component" value="Chromosome"/>
</dbReference>